<accession>A0A8J4PJ78</accession>
<evidence type="ECO:0000313" key="2">
    <source>
        <dbReference type="EMBL" id="KAF2068245.1"/>
    </source>
</evidence>
<dbReference type="Proteomes" id="UP000695562">
    <property type="component" value="Unassembled WGS sequence"/>
</dbReference>
<proteinExistence type="predicted"/>
<keyword evidence="3" id="KW-1185">Reference proteome</keyword>
<comment type="caution">
    <text evidence="2">The sequence shown here is derived from an EMBL/GenBank/DDBJ whole genome shotgun (WGS) entry which is preliminary data.</text>
</comment>
<sequence length="399" mass="47031">MKRILECVECKDDNDLKDKFVEALKDTIESFESSRVTFNTACTIMANMSRILYHFKLIHLNDDNDYRDSLSILWSQARWILSYCFNTATKTKPFKKRLYLRNAKRFGQNYYGNTTKKNKLFKKAFGGDIIVQRKKPFKLIVLDKSNLHPTRIHQRSTNVLQAYHDEEVYDEEHYDEADDEADQDDDNIINDNDRDNEESDGEYDIWEENEQNQVHDGESMPPTNNNNLYDDDDRCEVVMSPPPPINNDLLYDDDDDDDRCDVVISTSTINDMIDDNRDEMVIQGILSLQTAEPFNPPPPKFKINEKVFVRSYEFNPNTWWSSSIVHILPAIIYQDQTYRVKFDQVAPNECEHQLTVEKDIIRLDTFHLDQAIMGEDVIIFYEKKFYLGQYQGEKRRTKL</sequence>
<dbReference type="EMBL" id="AJWJ01001106">
    <property type="protein sequence ID" value="KAF2068245.1"/>
    <property type="molecule type" value="Genomic_DNA"/>
</dbReference>
<feature type="region of interest" description="Disordered" evidence="1">
    <location>
        <begin position="170"/>
        <end position="234"/>
    </location>
</feature>
<reference evidence="2" key="1">
    <citation type="submission" date="2020-01" db="EMBL/GenBank/DDBJ databases">
        <title>Development of genomics and gene disruption for Polysphondylium violaceum indicates a role for the polyketide synthase stlB in stalk morphogenesis.</title>
        <authorList>
            <person name="Narita B."/>
            <person name="Kawabe Y."/>
            <person name="Kin K."/>
            <person name="Saito T."/>
            <person name="Gibbs R."/>
            <person name="Kuspa A."/>
            <person name="Muzny D."/>
            <person name="Queller D."/>
            <person name="Richards S."/>
            <person name="Strassman J."/>
            <person name="Sucgang R."/>
            <person name="Worley K."/>
            <person name="Schaap P."/>
        </authorList>
    </citation>
    <scope>NUCLEOTIDE SEQUENCE</scope>
    <source>
        <strain evidence="2">QSvi11</strain>
    </source>
</reference>
<evidence type="ECO:0000313" key="3">
    <source>
        <dbReference type="Proteomes" id="UP000695562"/>
    </source>
</evidence>
<organism evidence="2 3">
    <name type="scientific">Polysphondylium violaceum</name>
    <dbReference type="NCBI Taxonomy" id="133409"/>
    <lineage>
        <taxon>Eukaryota</taxon>
        <taxon>Amoebozoa</taxon>
        <taxon>Evosea</taxon>
        <taxon>Eumycetozoa</taxon>
        <taxon>Dictyostelia</taxon>
        <taxon>Dictyosteliales</taxon>
        <taxon>Dictyosteliaceae</taxon>
        <taxon>Polysphondylium</taxon>
    </lineage>
</organism>
<name>A0A8J4PJ78_9MYCE</name>
<gene>
    <name evidence="2" type="ORF">CYY_010430</name>
</gene>
<dbReference type="AlphaFoldDB" id="A0A8J4PJ78"/>
<feature type="compositionally biased region" description="Acidic residues" evidence="1">
    <location>
        <begin position="170"/>
        <end position="210"/>
    </location>
</feature>
<protein>
    <submittedName>
        <fullName evidence="2">Uncharacterized protein</fullName>
    </submittedName>
</protein>
<evidence type="ECO:0000256" key="1">
    <source>
        <dbReference type="SAM" id="MobiDB-lite"/>
    </source>
</evidence>